<gene>
    <name evidence="1" type="ORF">J07HQW1_01296</name>
</gene>
<dbReference type="AlphaFoldDB" id="U1PCF3"/>
<name>U1PCF3_9EURY</name>
<accession>U1PCF3</accession>
<evidence type="ECO:0008006" key="3">
    <source>
        <dbReference type="Google" id="ProtNLM"/>
    </source>
</evidence>
<sequence length="294" mass="33762">MTDSLRRRLAGFKSDLDLLPEAEEPPSTVLQIIRNNQQEQDWQRLFFHYLSPDESHGLGHALLEHILSALADREDLEFSFSRFDLAEVQLEREVKTSNGRFPDAVVWASEDWFICWELKIGATEAEDQTCDYVDADSFVGIGLSKEDVPDDDQHYLYLAPENSYSSDPDESPPEAKEFVPISWKWVADEIQTFLADSHGEYPTRTTTQLETFVGTIQSELTMTQYQETQEEQAALYIEYFNEISAAEQAFENEWKGFTNSWGIELAQSLDAATIIDDSRVRWVYFCLAPRGRGK</sequence>
<protein>
    <recommendedName>
        <fullName evidence="3">PD-(D/E)XK nuclease superfamily</fullName>
    </recommendedName>
</protein>
<dbReference type="Pfam" id="PF14281">
    <property type="entry name" value="PDDEXK_4"/>
    <property type="match status" value="1"/>
</dbReference>
<reference evidence="1 2" key="1">
    <citation type="journal article" date="2013" name="PLoS ONE">
        <title>Assembly-driven community genomics of a hypersaline microbial ecosystem.</title>
        <authorList>
            <person name="Podell S."/>
            <person name="Ugalde J.A."/>
            <person name="Narasingarao P."/>
            <person name="Banfield J.F."/>
            <person name="Heidelberg K.B."/>
            <person name="Allen E.E."/>
        </authorList>
    </citation>
    <scope>NUCLEOTIDE SEQUENCE [LARGE SCALE GENOMIC DNA]</scope>
    <source>
        <strain evidence="2">J07HQW1</strain>
    </source>
</reference>
<dbReference type="Proteomes" id="UP000030649">
    <property type="component" value="Unassembled WGS sequence"/>
</dbReference>
<evidence type="ECO:0000313" key="1">
    <source>
        <dbReference type="EMBL" id="ERG91262.1"/>
    </source>
</evidence>
<organism evidence="1 2">
    <name type="scientific">Haloquadratum walsbyi J07HQW1</name>
    <dbReference type="NCBI Taxonomy" id="1238424"/>
    <lineage>
        <taxon>Archaea</taxon>
        <taxon>Methanobacteriati</taxon>
        <taxon>Methanobacteriota</taxon>
        <taxon>Stenosarchaea group</taxon>
        <taxon>Halobacteria</taxon>
        <taxon>Halobacteriales</taxon>
        <taxon>Haloferacaceae</taxon>
        <taxon>Haloquadratum</taxon>
    </lineage>
</organism>
<evidence type="ECO:0000313" key="2">
    <source>
        <dbReference type="Proteomes" id="UP000030649"/>
    </source>
</evidence>
<proteinExistence type="predicted"/>
<dbReference type="HOGENOM" id="CLU_945289_0_0_2"/>
<dbReference type="EMBL" id="KE356560">
    <property type="protein sequence ID" value="ERG91262.1"/>
    <property type="molecule type" value="Genomic_DNA"/>
</dbReference>
<dbReference type="InterPro" id="IPR029470">
    <property type="entry name" value="PDDEXK_4"/>
</dbReference>